<gene>
    <name evidence="2" type="ORF">FXB38_24845</name>
</gene>
<proteinExistence type="predicted"/>
<dbReference type="Proteomes" id="UP000324853">
    <property type="component" value="Unassembled WGS sequence"/>
</dbReference>
<protein>
    <submittedName>
        <fullName evidence="2">GNAT family N-acetyltransferase</fullName>
    </submittedName>
</protein>
<organism evidence="2 3">
    <name type="scientific">Bradyrhizobium cytisi</name>
    <dbReference type="NCBI Taxonomy" id="515489"/>
    <lineage>
        <taxon>Bacteria</taxon>
        <taxon>Pseudomonadati</taxon>
        <taxon>Pseudomonadota</taxon>
        <taxon>Alphaproteobacteria</taxon>
        <taxon>Hyphomicrobiales</taxon>
        <taxon>Nitrobacteraceae</taxon>
        <taxon>Bradyrhizobium</taxon>
    </lineage>
</organism>
<dbReference type="GO" id="GO:0016740">
    <property type="term" value="F:transferase activity"/>
    <property type="evidence" value="ECO:0007669"/>
    <property type="project" value="UniProtKB-KW"/>
</dbReference>
<sequence>MTMAAAMQSRTAESPARSKASRIAHVDLISDIAEAEAVWRALEEPGHLFTPYQRFDLLGSWQRSVGEREGARPFVVIARDAGQTPLALLPLALRQGHGVRTACFMGGKHTTFNMALWNAEFAAQAVTADLDVLFAPLHDQVDVLALRQQPKRWHDQQNPFAMLPQQSAINGCPLLAMEPGGPPASRISNSFRRRLKSKEKKLQALAGYRYHLATTDADVTRLLDWFFRLKPVRMAEQKLPNVFAEPGVEQFIRSACLAPRGEGRVIDIHALECDDEVIAIFAGVADGQRFSMMFNTYTMSEHARYSPGLILMRYIIDRYAERGYRSLDLGIGTDEYKRMFCKDDEDIFDSFVPLTSRGKLAAMAMSSLNHGKRLVKQNQMLFDLARRLRQAFG</sequence>
<evidence type="ECO:0000313" key="2">
    <source>
        <dbReference type="EMBL" id="TYL80198.1"/>
    </source>
</evidence>
<evidence type="ECO:0000259" key="1">
    <source>
        <dbReference type="Pfam" id="PF13480"/>
    </source>
</evidence>
<accession>A0A5S4WFQ8</accession>
<dbReference type="Gene3D" id="3.40.630.30">
    <property type="match status" value="1"/>
</dbReference>
<keyword evidence="2" id="KW-0808">Transferase</keyword>
<dbReference type="Pfam" id="PF13480">
    <property type="entry name" value="Acetyltransf_6"/>
    <property type="match status" value="1"/>
</dbReference>
<reference evidence="2 3" key="1">
    <citation type="submission" date="2019-08" db="EMBL/GenBank/DDBJ databases">
        <title>Bradyrhizobium hipponensis sp. nov., a rhizobium isolated from a Lupinus angustifolius root nodule in Tunisia.</title>
        <authorList>
            <person name="Off K."/>
            <person name="Rejili M."/>
            <person name="Mars M."/>
            <person name="Brachmann A."/>
            <person name="Marin M."/>
        </authorList>
    </citation>
    <scope>NUCLEOTIDE SEQUENCE [LARGE SCALE GENOMIC DNA]</scope>
    <source>
        <strain evidence="2 3">CTAW11</strain>
    </source>
</reference>
<comment type="caution">
    <text evidence="2">The sequence shown here is derived from an EMBL/GenBank/DDBJ whole genome shotgun (WGS) entry which is preliminary data.</text>
</comment>
<dbReference type="InterPro" id="IPR016181">
    <property type="entry name" value="Acyl_CoA_acyltransferase"/>
</dbReference>
<dbReference type="AlphaFoldDB" id="A0A5S4WFQ8"/>
<dbReference type="SUPFAM" id="SSF55729">
    <property type="entry name" value="Acyl-CoA N-acyltransferases (Nat)"/>
    <property type="match status" value="1"/>
</dbReference>
<evidence type="ECO:0000313" key="3">
    <source>
        <dbReference type="Proteomes" id="UP000324853"/>
    </source>
</evidence>
<dbReference type="RefSeq" id="WP_148753580.1">
    <property type="nucleotide sequence ID" value="NZ_VSSR01000042.1"/>
</dbReference>
<dbReference type="InterPro" id="IPR038740">
    <property type="entry name" value="BioF2-like_GNAT_dom"/>
</dbReference>
<keyword evidence="3" id="KW-1185">Reference proteome</keyword>
<dbReference type="EMBL" id="VSSR01000042">
    <property type="protein sequence ID" value="TYL80198.1"/>
    <property type="molecule type" value="Genomic_DNA"/>
</dbReference>
<feature type="domain" description="BioF2-like acetyltransferase" evidence="1">
    <location>
        <begin position="190"/>
        <end position="338"/>
    </location>
</feature>
<dbReference type="OrthoDB" id="8193702at2"/>
<name>A0A5S4WFQ8_9BRAD</name>